<dbReference type="EMBL" id="BAABFT010000003">
    <property type="protein sequence ID" value="GAA4317792.1"/>
    <property type="molecule type" value="Genomic_DNA"/>
</dbReference>
<evidence type="ECO:0000256" key="1">
    <source>
        <dbReference type="SAM" id="SignalP"/>
    </source>
</evidence>
<dbReference type="InterPro" id="IPR041613">
    <property type="entry name" value="Pept_S41_N"/>
</dbReference>
<dbReference type="SUPFAM" id="SSF52096">
    <property type="entry name" value="ClpP/crotonase"/>
    <property type="match status" value="1"/>
</dbReference>
<dbReference type="Pfam" id="PF03572">
    <property type="entry name" value="Peptidase_S41"/>
    <property type="match status" value="1"/>
</dbReference>
<evidence type="ECO:0000313" key="4">
    <source>
        <dbReference type="Proteomes" id="UP001500582"/>
    </source>
</evidence>
<dbReference type="InterPro" id="IPR036034">
    <property type="entry name" value="PDZ_sf"/>
</dbReference>
<dbReference type="CDD" id="cd07561">
    <property type="entry name" value="Peptidase_S41_CPP_like"/>
    <property type="match status" value="1"/>
</dbReference>
<organism evidence="3 4">
    <name type="scientific">Mucilaginibacter gynuensis</name>
    <dbReference type="NCBI Taxonomy" id="1302236"/>
    <lineage>
        <taxon>Bacteria</taxon>
        <taxon>Pseudomonadati</taxon>
        <taxon>Bacteroidota</taxon>
        <taxon>Sphingobacteriia</taxon>
        <taxon>Sphingobacteriales</taxon>
        <taxon>Sphingobacteriaceae</taxon>
        <taxon>Mucilaginibacter</taxon>
    </lineage>
</organism>
<dbReference type="Pfam" id="PF18294">
    <property type="entry name" value="Pept_S41_N"/>
    <property type="match status" value="1"/>
</dbReference>
<keyword evidence="4" id="KW-1185">Reference proteome</keyword>
<proteinExistence type="predicted"/>
<dbReference type="InterPro" id="IPR005151">
    <property type="entry name" value="Tail-specific_protease"/>
</dbReference>
<feature type="signal peptide" evidence="1">
    <location>
        <begin position="1"/>
        <end position="26"/>
    </location>
</feature>
<feature type="domain" description="PDZ" evidence="2">
    <location>
        <begin position="90"/>
        <end position="150"/>
    </location>
</feature>
<sequence>MLSRPNFRLCFLWSVILLSFLTGCHKNDPGPDYPDGSDQSINKWVLDSMRVYYYWNNLLPGQPDINLEPLRFFSSIKNPADRFSLLVNPDIPLSYNPTLSSTFGIDMVTYNNGTTRSQISLVVPGSEAEQLGLKRGDEIVAVNAITLDESNIGGIIENSIRQGNISIQIRGNSVPFEITGSIVSDKPVYTYKVIKSGAKNIAYLFFNAFQERAIPELQQAFDYFKNQQANELILDMRYNAGGDVAVCAFLAAAIGPDITADAIFAEYRGNAAAGTRRYSFDKEISRLSPVSGGQFSQASALRLNISRVFILTGRHTISAAELLANNLTPYITTVRVGEQTFGKDMASFEIKDYREPVKIPKWSIHPLVFKLYNANSRGDYANGLLPDIAASELNNLPLLPFGDESDPLINAAIARIKGLSKTKALTADIPVKVLYDSRNKTDEVSAPVQVQH</sequence>
<evidence type="ECO:0000259" key="2">
    <source>
        <dbReference type="PROSITE" id="PS50106"/>
    </source>
</evidence>
<reference evidence="4" key="1">
    <citation type="journal article" date="2019" name="Int. J. Syst. Evol. Microbiol.">
        <title>The Global Catalogue of Microorganisms (GCM) 10K type strain sequencing project: providing services to taxonomists for standard genome sequencing and annotation.</title>
        <authorList>
            <consortium name="The Broad Institute Genomics Platform"/>
            <consortium name="The Broad Institute Genome Sequencing Center for Infectious Disease"/>
            <person name="Wu L."/>
            <person name="Ma J."/>
        </authorList>
    </citation>
    <scope>NUCLEOTIDE SEQUENCE [LARGE SCALE GENOMIC DNA]</scope>
    <source>
        <strain evidence="4">JCM 17705</strain>
    </source>
</reference>
<evidence type="ECO:0000313" key="3">
    <source>
        <dbReference type="EMBL" id="GAA4317792.1"/>
    </source>
</evidence>
<name>A0ABP8G5Y2_9SPHI</name>
<dbReference type="SMART" id="SM00245">
    <property type="entry name" value="TSPc"/>
    <property type="match status" value="1"/>
</dbReference>
<gene>
    <name evidence="3" type="ORF">GCM10023149_15510</name>
</gene>
<dbReference type="Proteomes" id="UP001500582">
    <property type="component" value="Unassembled WGS sequence"/>
</dbReference>
<dbReference type="PANTHER" id="PTHR32060:SF30">
    <property type="entry name" value="CARBOXY-TERMINAL PROCESSING PROTEASE CTPA"/>
    <property type="match status" value="1"/>
</dbReference>
<dbReference type="Gene3D" id="2.30.42.10">
    <property type="match status" value="1"/>
</dbReference>
<feature type="chain" id="PRO_5047476994" description="PDZ domain-containing protein" evidence="1">
    <location>
        <begin position="27"/>
        <end position="452"/>
    </location>
</feature>
<dbReference type="SUPFAM" id="SSF50156">
    <property type="entry name" value="PDZ domain-like"/>
    <property type="match status" value="1"/>
</dbReference>
<dbReference type="RefSeq" id="WP_345210455.1">
    <property type="nucleotide sequence ID" value="NZ_BAABFT010000003.1"/>
</dbReference>
<keyword evidence="1" id="KW-0732">Signal</keyword>
<dbReference type="InterPro" id="IPR029045">
    <property type="entry name" value="ClpP/crotonase-like_dom_sf"/>
</dbReference>
<dbReference type="InterPro" id="IPR001478">
    <property type="entry name" value="PDZ"/>
</dbReference>
<dbReference type="PANTHER" id="PTHR32060">
    <property type="entry name" value="TAIL-SPECIFIC PROTEASE"/>
    <property type="match status" value="1"/>
</dbReference>
<dbReference type="PROSITE" id="PS51257">
    <property type="entry name" value="PROKAR_LIPOPROTEIN"/>
    <property type="match status" value="1"/>
</dbReference>
<protein>
    <recommendedName>
        <fullName evidence="2">PDZ domain-containing protein</fullName>
    </recommendedName>
</protein>
<comment type="caution">
    <text evidence="3">The sequence shown here is derived from an EMBL/GenBank/DDBJ whole genome shotgun (WGS) entry which is preliminary data.</text>
</comment>
<dbReference type="PROSITE" id="PS50106">
    <property type="entry name" value="PDZ"/>
    <property type="match status" value="1"/>
</dbReference>
<dbReference type="Gene3D" id="3.90.226.10">
    <property type="entry name" value="2-enoyl-CoA Hydratase, Chain A, domain 1"/>
    <property type="match status" value="1"/>
</dbReference>
<accession>A0ABP8G5Y2</accession>
<dbReference type="Gene3D" id="3.30.750.170">
    <property type="match status" value="1"/>
</dbReference>